<feature type="domain" description="Transposase IS116/IS110/IS902 C-terminal" evidence="2">
    <location>
        <begin position="277"/>
        <end position="360"/>
    </location>
</feature>
<dbReference type="GO" id="GO:0003677">
    <property type="term" value="F:DNA binding"/>
    <property type="evidence" value="ECO:0007669"/>
    <property type="project" value="InterPro"/>
</dbReference>
<dbReference type="PANTHER" id="PTHR33055">
    <property type="entry name" value="TRANSPOSASE FOR INSERTION SEQUENCE ELEMENT IS1111A"/>
    <property type="match status" value="1"/>
</dbReference>
<name>A0A076EYL8_RHOOP</name>
<evidence type="ECO:0000313" key="4">
    <source>
        <dbReference type="Proteomes" id="UP000028488"/>
    </source>
</evidence>
<dbReference type="InterPro" id="IPR047650">
    <property type="entry name" value="Transpos_IS110"/>
</dbReference>
<accession>A0A076EYL8</accession>
<keyword evidence="3" id="KW-0614">Plasmid</keyword>
<dbReference type="AlphaFoldDB" id="A0A076EYL8"/>
<dbReference type="InterPro" id="IPR002525">
    <property type="entry name" value="Transp_IS110-like_N"/>
</dbReference>
<geneLocation type="plasmid" evidence="3 4">
    <name>pPDG2</name>
</geneLocation>
<dbReference type="Pfam" id="PF02371">
    <property type="entry name" value="Transposase_20"/>
    <property type="match status" value="1"/>
</dbReference>
<sequence length="411" mass="45264">MKIFCGIDWAEHHHDVALVDDQGIVVARRRIGDDTDGFRTLLELFTEHGDRPDNPIPVAIETSRGLLVACLRATGRAIYAINPLAASRYRERHSVARAKSDHADAVMLANIVRTDAAAHRRLPADTELVQAIAVLARAGQDAAWNRQQIANQLRSVLREYFPAALEAFQKVKYGLASVEARTVLAAAPTPARARRLTKGQIRKLLVKAGRQRGIDEWVDRLHHLFRTEQLRQLQVVETAFGEQARGLLLQLDAACQAADHLATETQRVFEQHPDGPILTSFPGLGALSGARILGEIGDDRARFTDARNLRAYAGSAPVTRASGKSLVVMQRKVKNQRLAAAGYIWTFAALTASPHARAHYDRRRDAGDGHAAALRNLFNKFLGQLHHCLATGQRYDPNHAFPNIESTATAA</sequence>
<evidence type="ECO:0000259" key="1">
    <source>
        <dbReference type="Pfam" id="PF01548"/>
    </source>
</evidence>
<dbReference type="Pfam" id="PF01548">
    <property type="entry name" value="DEDD_Tnp_IS110"/>
    <property type="match status" value="1"/>
</dbReference>
<dbReference type="InterPro" id="IPR003346">
    <property type="entry name" value="Transposase_20"/>
</dbReference>
<feature type="domain" description="Transposase IS110-like N-terminal" evidence="1">
    <location>
        <begin position="5"/>
        <end position="162"/>
    </location>
</feature>
<organism evidence="3 4">
    <name type="scientific">Rhodococcus opacus</name>
    <name type="common">Nocardia opaca</name>
    <dbReference type="NCBI Taxonomy" id="37919"/>
    <lineage>
        <taxon>Bacteria</taxon>
        <taxon>Bacillati</taxon>
        <taxon>Actinomycetota</taxon>
        <taxon>Actinomycetes</taxon>
        <taxon>Mycobacteriales</taxon>
        <taxon>Nocardiaceae</taxon>
        <taxon>Rhodococcus</taxon>
    </lineage>
</organism>
<proteinExistence type="predicted"/>
<dbReference type="EMBL" id="CP008949">
    <property type="protein sequence ID" value="AII10881.1"/>
    <property type="molecule type" value="Genomic_DNA"/>
</dbReference>
<protein>
    <submittedName>
        <fullName evidence="3">Transposase</fullName>
    </submittedName>
</protein>
<reference evidence="3 4" key="1">
    <citation type="submission" date="2014-07" db="EMBL/GenBank/DDBJ databases">
        <title>Genome Sequence of Rhodococcus opacus Strain R7, a Biodegrader of Mono- and Polycyclic Aromatic Hydrocarbons.</title>
        <authorList>
            <person name="Di Gennaro P."/>
            <person name="Zampolli J."/>
            <person name="Presti I."/>
            <person name="Cappelletti M."/>
            <person name="D'Ursi P."/>
            <person name="Orro A."/>
            <person name="Mezzelani A."/>
            <person name="Milanesi L."/>
        </authorList>
    </citation>
    <scope>NUCLEOTIDE SEQUENCE [LARGE SCALE GENOMIC DNA]</scope>
    <source>
        <strain evidence="3 4">R7</strain>
        <plasmid evidence="3">pPDG2</plasmid>
    </source>
</reference>
<dbReference type="GO" id="GO:0004803">
    <property type="term" value="F:transposase activity"/>
    <property type="evidence" value="ECO:0007669"/>
    <property type="project" value="InterPro"/>
</dbReference>
<dbReference type="PANTHER" id="PTHR33055:SF3">
    <property type="entry name" value="PUTATIVE TRANSPOSASE FOR IS117-RELATED"/>
    <property type="match status" value="1"/>
</dbReference>
<dbReference type="GO" id="GO:0006313">
    <property type="term" value="P:DNA transposition"/>
    <property type="evidence" value="ECO:0007669"/>
    <property type="project" value="InterPro"/>
</dbReference>
<dbReference type="Proteomes" id="UP000028488">
    <property type="component" value="Plasmid pPDG2"/>
</dbReference>
<evidence type="ECO:0000259" key="2">
    <source>
        <dbReference type="Pfam" id="PF02371"/>
    </source>
</evidence>
<dbReference type="NCBIfam" id="NF033542">
    <property type="entry name" value="transpos_IS110"/>
    <property type="match status" value="1"/>
</dbReference>
<gene>
    <name evidence="3" type="ORF">EP51_42805</name>
</gene>
<evidence type="ECO:0000313" key="3">
    <source>
        <dbReference type="EMBL" id="AII10881.1"/>
    </source>
</evidence>